<name>A0AAD7E980_9AGAR</name>
<feature type="compositionally biased region" description="Basic and acidic residues" evidence="1">
    <location>
        <begin position="288"/>
        <end position="299"/>
    </location>
</feature>
<feature type="compositionally biased region" description="Basic and acidic residues" evidence="1">
    <location>
        <begin position="322"/>
        <end position="337"/>
    </location>
</feature>
<reference evidence="2" key="1">
    <citation type="submission" date="2023-03" db="EMBL/GenBank/DDBJ databases">
        <title>Massive genome expansion in bonnet fungi (Mycena s.s.) driven by repeated elements and novel gene families across ecological guilds.</title>
        <authorList>
            <consortium name="Lawrence Berkeley National Laboratory"/>
            <person name="Harder C.B."/>
            <person name="Miyauchi S."/>
            <person name="Viragh M."/>
            <person name="Kuo A."/>
            <person name="Thoen E."/>
            <person name="Andreopoulos B."/>
            <person name="Lu D."/>
            <person name="Skrede I."/>
            <person name="Drula E."/>
            <person name="Henrissat B."/>
            <person name="Morin E."/>
            <person name="Kohler A."/>
            <person name="Barry K."/>
            <person name="LaButti K."/>
            <person name="Morin E."/>
            <person name="Salamov A."/>
            <person name="Lipzen A."/>
            <person name="Mereny Z."/>
            <person name="Hegedus B."/>
            <person name="Baldrian P."/>
            <person name="Stursova M."/>
            <person name="Weitz H."/>
            <person name="Taylor A."/>
            <person name="Grigoriev I.V."/>
            <person name="Nagy L.G."/>
            <person name="Martin F."/>
            <person name="Kauserud H."/>
        </authorList>
    </citation>
    <scope>NUCLEOTIDE SEQUENCE</scope>
    <source>
        <strain evidence="2">CBHHK002</strain>
    </source>
</reference>
<evidence type="ECO:0000313" key="2">
    <source>
        <dbReference type="EMBL" id="KAJ7303759.1"/>
    </source>
</evidence>
<dbReference type="AlphaFoldDB" id="A0AAD7E980"/>
<evidence type="ECO:0000256" key="1">
    <source>
        <dbReference type="SAM" id="MobiDB-lite"/>
    </source>
</evidence>
<organism evidence="2 3">
    <name type="scientific">Mycena albidolilacea</name>
    <dbReference type="NCBI Taxonomy" id="1033008"/>
    <lineage>
        <taxon>Eukaryota</taxon>
        <taxon>Fungi</taxon>
        <taxon>Dikarya</taxon>
        <taxon>Basidiomycota</taxon>
        <taxon>Agaricomycotina</taxon>
        <taxon>Agaricomycetes</taxon>
        <taxon>Agaricomycetidae</taxon>
        <taxon>Agaricales</taxon>
        <taxon>Marasmiineae</taxon>
        <taxon>Mycenaceae</taxon>
        <taxon>Mycena</taxon>
    </lineage>
</organism>
<gene>
    <name evidence="2" type="ORF">DFH08DRAFT_976790</name>
</gene>
<dbReference type="EMBL" id="JARIHO010000102">
    <property type="protein sequence ID" value="KAJ7303759.1"/>
    <property type="molecule type" value="Genomic_DNA"/>
</dbReference>
<sequence>MQGLYDETAQVFAVQNLSVPPRCIYNALPWQTRPFPALVDPPSGVGLHGRPFTEPHRATPRRSPVALPLACTIPPLPSPMMSWPPCAVVETMSWVLTHSRDSPGLALRRTSTASTTTPRARAQPRATLARRPNVAPLRHPTVQLKARLPPRISAVRTLASLTVTLSYAPATPSTALGSMQTHRFAYRSRAFYPQLPHAPRSRMRNSTTEPCRLTFPPVSTPSRAPPHDLSAIPPMHDAAASIIVCSRRDGWGARAMGNAPPIALAAPPRVRPPLLPHAANPIAHRHSLKGEYSDGEDRRTRKRVAGQPNATAERHLRRGQYGRREREPRSAREGWRN</sequence>
<feature type="region of interest" description="Disordered" evidence="1">
    <location>
        <begin position="275"/>
        <end position="337"/>
    </location>
</feature>
<proteinExistence type="predicted"/>
<dbReference type="Proteomes" id="UP001218218">
    <property type="component" value="Unassembled WGS sequence"/>
</dbReference>
<evidence type="ECO:0000313" key="3">
    <source>
        <dbReference type="Proteomes" id="UP001218218"/>
    </source>
</evidence>
<protein>
    <submittedName>
        <fullName evidence="2">Uncharacterized protein</fullName>
    </submittedName>
</protein>
<keyword evidence="3" id="KW-1185">Reference proteome</keyword>
<comment type="caution">
    <text evidence="2">The sequence shown here is derived from an EMBL/GenBank/DDBJ whole genome shotgun (WGS) entry which is preliminary data.</text>
</comment>
<accession>A0AAD7E980</accession>